<feature type="chain" id="PRO_5046027423" evidence="2">
    <location>
        <begin position="23"/>
        <end position="493"/>
    </location>
</feature>
<feature type="region of interest" description="Disordered" evidence="1">
    <location>
        <begin position="447"/>
        <end position="493"/>
    </location>
</feature>
<proteinExistence type="predicted"/>
<evidence type="ECO:0000256" key="2">
    <source>
        <dbReference type="SAM" id="SignalP"/>
    </source>
</evidence>
<dbReference type="Proteomes" id="UP001479436">
    <property type="component" value="Unassembled WGS sequence"/>
</dbReference>
<dbReference type="PROSITE" id="PS51257">
    <property type="entry name" value="PROKAR_LIPOPROTEIN"/>
    <property type="match status" value="1"/>
</dbReference>
<comment type="caution">
    <text evidence="3">The sequence shown here is derived from an EMBL/GenBank/DDBJ whole genome shotgun (WGS) entry which is preliminary data.</text>
</comment>
<dbReference type="EMBL" id="JASJQH010007127">
    <property type="protein sequence ID" value="KAK9717715.1"/>
    <property type="molecule type" value="Genomic_DNA"/>
</dbReference>
<keyword evidence="4" id="KW-1185">Reference proteome</keyword>
<gene>
    <name evidence="3" type="ORF">K7432_006000</name>
</gene>
<name>A0ABR2W2A2_9FUNG</name>
<feature type="compositionally biased region" description="Acidic residues" evidence="1">
    <location>
        <begin position="449"/>
        <end position="493"/>
    </location>
</feature>
<evidence type="ECO:0000256" key="1">
    <source>
        <dbReference type="SAM" id="MobiDB-lite"/>
    </source>
</evidence>
<organism evidence="3 4">
    <name type="scientific">Basidiobolus ranarum</name>
    <dbReference type="NCBI Taxonomy" id="34480"/>
    <lineage>
        <taxon>Eukaryota</taxon>
        <taxon>Fungi</taxon>
        <taxon>Fungi incertae sedis</taxon>
        <taxon>Zoopagomycota</taxon>
        <taxon>Entomophthoromycotina</taxon>
        <taxon>Basidiobolomycetes</taxon>
        <taxon>Basidiobolales</taxon>
        <taxon>Basidiobolaceae</taxon>
        <taxon>Basidiobolus</taxon>
    </lineage>
</organism>
<reference evidence="3 4" key="1">
    <citation type="submission" date="2023-04" db="EMBL/GenBank/DDBJ databases">
        <title>Genome of Basidiobolus ranarum AG-B5.</title>
        <authorList>
            <person name="Stajich J.E."/>
            <person name="Carter-House D."/>
            <person name="Gryganskyi A."/>
        </authorList>
    </citation>
    <scope>NUCLEOTIDE SEQUENCE [LARGE SCALE GENOMIC DNA]</scope>
    <source>
        <strain evidence="3 4">AG-B5</strain>
    </source>
</reference>
<dbReference type="Gene3D" id="2.70.50.70">
    <property type="match status" value="1"/>
</dbReference>
<protein>
    <submittedName>
        <fullName evidence="3">Uncharacterized protein</fullName>
    </submittedName>
</protein>
<evidence type="ECO:0000313" key="3">
    <source>
        <dbReference type="EMBL" id="KAK9717715.1"/>
    </source>
</evidence>
<keyword evidence="2" id="KW-0732">Signal</keyword>
<feature type="signal peptide" evidence="2">
    <location>
        <begin position="1"/>
        <end position="22"/>
    </location>
</feature>
<accession>A0ABR2W2A2</accession>
<evidence type="ECO:0000313" key="4">
    <source>
        <dbReference type="Proteomes" id="UP001479436"/>
    </source>
</evidence>
<sequence length="493" mass="56752">MKYIAFTFGACLVFHLFSFTIAHSWLSCPQSFDPNPERGYYDEGPCETVRSGKRPVTPLRAGERLKVGWPSNNHGGGYVRLALVPESQIDNEEAYKSHVLKFTCYGHDERPDKFRYGDCHHPCNGRPGCEYQSSRNDSERYDTTITIPTNLKDGRYVLQWVALSASETRVYYSCSLLSITGGNPGLRCNRSGLANVARCMPNDGDPLETISHGTKAGNFCFEKEGLGDIDDRIWERPVNADCDPRTGCVVTSDSDYCERTIQGIRNPRNPKQLSCKHVVEVPPNMNITTNGNRQRKWIRTEPKPRQPKLFRPMPKRGNRRQRFNSKIKYHRPSNWNVEKGAQRKPSKPSYLVVKSNYFPAPNRNLENLPKLRPSVQHRLQRKYPGNPHKVYWKNTVPKAKRRKYIPHLVDFLGSAVGMAESKVGQNWHQYHRGSTDYTYRRKGDIIGSDCEEDMEEEEEDPEYSDGESEEHDSDDCESDGYSDEEYDYDYDYE</sequence>